<evidence type="ECO:0000313" key="5">
    <source>
        <dbReference type="Proteomes" id="UP000827549"/>
    </source>
</evidence>
<dbReference type="RefSeq" id="XP_062625701.1">
    <property type="nucleotide sequence ID" value="XM_062769717.1"/>
</dbReference>
<feature type="compositionally biased region" description="Low complexity" evidence="1">
    <location>
        <begin position="3862"/>
        <end position="3890"/>
    </location>
</feature>
<feature type="compositionally biased region" description="Basic and acidic residues" evidence="1">
    <location>
        <begin position="187"/>
        <end position="202"/>
    </location>
</feature>
<dbReference type="InterPro" id="IPR036404">
    <property type="entry name" value="Jacalin-like_lectin_dom_sf"/>
</dbReference>
<feature type="domain" description="Jacalin-type lectin" evidence="3">
    <location>
        <begin position="3721"/>
        <end position="3848"/>
    </location>
</feature>
<organism evidence="4 5">
    <name type="scientific">Vanrija pseudolonga</name>
    <dbReference type="NCBI Taxonomy" id="143232"/>
    <lineage>
        <taxon>Eukaryota</taxon>
        <taxon>Fungi</taxon>
        <taxon>Dikarya</taxon>
        <taxon>Basidiomycota</taxon>
        <taxon>Agaricomycotina</taxon>
        <taxon>Tremellomycetes</taxon>
        <taxon>Trichosporonales</taxon>
        <taxon>Trichosporonaceae</taxon>
        <taxon>Vanrija</taxon>
    </lineage>
</organism>
<dbReference type="GO" id="GO:0006113">
    <property type="term" value="P:fermentation"/>
    <property type="evidence" value="ECO:0007669"/>
    <property type="project" value="InterPro"/>
</dbReference>
<feature type="compositionally biased region" description="Low complexity" evidence="1">
    <location>
        <begin position="1200"/>
        <end position="1218"/>
    </location>
</feature>
<dbReference type="PROSITE" id="PS51752">
    <property type="entry name" value="JACALIN_LECTIN"/>
    <property type="match status" value="1"/>
</dbReference>
<evidence type="ECO:0000256" key="1">
    <source>
        <dbReference type="SAM" id="MobiDB-lite"/>
    </source>
</evidence>
<evidence type="ECO:0000313" key="4">
    <source>
        <dbReference type="EMBL" id="WOO79669.1"/>
    </source>
</evidence>
<dbReference type="Pfam" id="PF12044">
    <property type="entry name" value="Metallopep"/>
    <property type="match status" value="1"/>
</dbReference>
<keyword evidence="5" id="KW-1185">Reference proteome</keyword>
<feature type="region of interest" description="Disordered" evidence="1">
    <location>
        <begin position="3097"/>
        <end position="3139"/>
    </location>
</feature>
<feature type="compositionally biased region" description="Low complexity" evidence="1">
    <location>
        <begin position="1155"/>
        <end position="1171"/>
    </location>
</feature>
<feature type="compositionally biased region" description="Polar residues" evidence="1">
    <location>
        <begin position="2206"/>
        <end position="2220"/>
    </location>
</feature>
<dbReference type="GeneID" id="87806437"/>
<keyword evidence="2" id="KW-0472">Membrane</keyword>
<feature type="region of interest" description="Disordered" evidence="1">
    <location>
        <begin position="145"/>
        <end position="236"/>
    </location>
</feature>
<accession>A0AAF0Y7M4</accession>
<protein>
    <submittedName>
        <fullName evidence="4">Protein CSF1</fullName>
    </submittedName>
</protein>
<evidence type="ECO:0000256" key="2">
    <source>
        <dbReference type="SAM" id="Phobius"/>
    </source>
</evidence>
<dbReference type="InterPro" id="IPR001229">
    <property type="entry name" value="Jacalin-like_lectin_dom"/>
</dbReference>
<gene>
    <name evidence="4" type="primary">CSF1</name>
    <name evidence="4" type="ORF">LOC62_02G003191</name>
</gene>
<dbReference type="Pfam" id="PF21678">
    <property type="entry name" value="Csf1_N"/>
    <property type="match status" value="1"/>
</dbReference>
<feature type="transmembrane region" description="Helical" evidence="2">
    <location>
        <begin position="6"/>
        <end position="28"/>
    </location>
</feature>
<feature type="region of interest" description="Disordered" evidence="1">
    <location>
        <begin position="2203"/>
        <end position="2231"/>
    </location>
</feature>
<dbReference type="Gene3D" id="2.100.10.30">
    <property type="entry name" value="Jacalin-like lectin domain"/>
    <property type="match status" value="1"/>
</dbReference>
<feature type="compositionally biased region" description="Pro residues" evidence="1">
    <location>
        <begin position="3891"/>
        <end position="3905"/>
    </location>
</feature>
<dbReference type="SUPFAM" id="SSF51101">
    <property type="entry name" value="Mannose-binding lectins"/>
    <property type="match status" value="1"/>
</dbReference>
<name>A0AAF0Y7M4_9TREE</name>
<dbReference type="EMBL" id="CP086715">
    <property type="protein sequence ID" value="WOO79669.1"/>
    <property type="molecule type" value="Genomic_DNA"/>
</dbReference>
<dbReference type="PANTHER" id="PTHR32085">
    <property type="entry name" value="PROTEIN CSF1"/>
    <property type="match status" value="1"/>
</dbReference>
<dbReference type="PANTHER" id="PTHR32085:SF3">
    <property type="entry name" value="PROTEIN CSF1"/>
    <property type="match status" value="1"/>
</dbReference>
<dbReference type="GO" id="GO:0016020">
    <property type="term" value="C:membrane"/>
    <property type="evidence" value="ECO:0007669"/>
    <property type="project" value="InterPro"/>
</dbReference>
<keyword evidence="2" id="KW-1133">Transmembrane helix</keyword>
<reference evidence="4" key="1">
    <citation type="submission" date="2023-10" db="EMBL/GenBank/DDBJ databases">
        <authorList>
            <person name="Noh H."/>
        </authorList>
    </citation>
    <scope>NUCLEOTIDE SEQUENCE</scope>
    <source>
        <strain evidence="4">DUCC4014</strain>
    </source>
</reference>
<feature type="compositionally biased region" description="Polar residues" evidence="1">
    <location>
        <begin position="157"/>
        <end position="176"/>
    </location>
</feature>
<dbReference type="InterPro" id="IPR048636">
    <property type="entry name" value="Csf1_N"/>
</dbReference>
<feature type="region of interest" description="Disordered" evidence="1">
    <location>
        <begin position="3197"/>
        <end position="3266"/>
    </location>
</feature>
<feature type="compositionally biased region" description="Basic and acidic residues" evidence="1">
    <location>
        <begin position="3918"/>
        <end position="3927"/>
    </location>
</feature>
<feature type="compositionally biased region" description="Low complexity" evidence="1">
    <location>
        <begin position="3248"/>
        <end position="3257"/>
    </location>
</feature>
<dbReference type="InterPro" id="IPR029636">
    <property type="entry name" value="Csf1"/>
</dbReference>
<dbReference type="Pfam" id="PF01419">
    <property type="entry name" value="Jacalin"/>
    <property type="match status" value="1"/>
</dbReference>
<dbReference type="Proteomes" id="UP000827549">
    <property type="component" value="Chromosome 2"/>
</dbReference>
<evidence type="ECO:0000259" key="3">
    <source>
        <dbReference type="PROSITE" id="PS51752"/>
    </source>
</evidence>
<proteinExistence type="predicted"/>
<feature type="region of interest" description="Disordered" evidence="1">
    <location>
        <begin position="3845"/>
        <end position="3927"/>
    </location>
</feature>
<dbReference type="InterPro" id="IPR021917">
    <property type="entry name" value="Unchr_Zn-peptidase-like"/>
</dbReference>
<sequence>MASNPVNWLFLAELVVVVIVTSAFLFYWNRLFGAIIAFIIRIVTRRLFNSYIFIGSFQISPLAGRISFRDVEYHSSNISFRALHGNITFRYWKFRVRQEGETGSSNTKKSRLPCRISVTAEGVEMFLYNRTSAYDAIVERMKKHEEQEAEADAAGDSLNSTDSAHTTQTESTSRVNVRQRKAAKATSPRDSEEGEKPFVPREDDPEGNGEAMTTSARNANADPSGHASRRMQSRNSGIEIVETPGVSWLHEILPVEIHIVQGSVVLGSDATPMVFIADFKRAKGVVEVTDSRNPIDLHKISTHLSMSDVHILMRTNIDYTGPLLSHGKRVYDEVLKDEPDVAEKPPSTISSFLGFHALAKKFPSIFDPKLSAQTMAGITPDRVWKGLARYRLPDEEGHTKKHQEERQYAKVTQVLHTQQLDVTYFSDTPGKVPEVADPRFVDPNDEIGNVEMAPEYGIDVVLHGGLVNYGPWTDRQRDALQKAFNPSIFFDSTPRVKLKPGDERVHSQLVINVNIDDRTTLRIPTREPSKDWMFQGAKTNVERRYGWLDVNVGPNSSVTYTQSQWPTAQGYESMVLLHLDTLEVASSVNLVNFVMAKSCKVSMTMPTPLVWNAQRNWGIDVTLDSPEIVLLREHITLISDLSKDWSSGGSGDFHHFVPMHYNFRLSLIKYHLHLYVNDFNIVDNPRSRDRNAFLNIDGPRLDTFVAVSTTRYKPEFSVVPFTINAHDADVGITLPVWDTHRSFGNGGDSIPVGKIGLIDVSGSYRYYSSVKPDHQETLKLHIGAERVVFTAMGWAVRRMFSIKDNYFGNFTQFSTMQEYLERFDHSPDSVGDPVVQKYRPGRSDAFAVHLTVNIRDSLVLMSDEIYSAQKGVAIPVPELQIDLKNNEFQMDMSMDAAPTYCVPCDDLDAAFAATKAPLATTEDVVFVEGIAIKANRLFGPPPKATTYVCMWDLAFDRVAAFLSPEFKDTLAAVGSAVGYNFTDHDNAPTSIYISKTPGDATFVKINTRHVTAVLSTGPTGVAIELPEGLFLDTSSMASKTCRGLTGLGIPSIKAFVVRKREHHRHWEPVGSLSTGLSIDIYRVPKGWQESAKEQQDFLREQDEPTKRIPYLYNAPDDHALGRHIDGVYAPCPRIKDADWDEYQSDKNFKEDEYYDSSSQGTSDGTSDDTGSVIRTKLARRKRTMSVATSTRPMGRHTEQSSLGDESDSVSSISSASTSDALTPAVDLDMPTALETYLRNFHRIQRRAGRLFEGAQPPATPDETPEPPTTLTITDGGIFRFTLSAVSIEINPDTITSVVSVGHGLGAVQARPAQLLDQLLTNHVSAVQEDKSVRGSTLYDVNLPAVCARLVVGQFSRPETVTGVTIVGARCRITKTPVPESPDSALDVNVDLGSIQLTTTSHAVSMPTLSLLDVPNLDLKSGQHSKLLPFVHYSLEGLDVSYGQSPGSKLVQAKVQDFKIRGTPQGVAITSHMVDQWRNVLDDKLPKARLYTYADLIYDVIRGAEETGCAGTLPSFMYETAYGLHVPDQRNIRLDPGWMTLERFRHFMQSMAARGVRLPLQEPRPTRQDMATSVVTELARYELMGGVSEDFVATQPFMRKAFGEDLRAAAPLVVPRVNSRIGTFLLLQSIDIRNYGRLLQTGVIAPSVLLVDTANIAFEKQLTWDDHVPSTDLRTTVLVHRISLDVQNSFIPTCQAILTHLDTHRTEIRENRVVKDLDHASAVAIDVQLAQVGAAVTAGGVRMDISLEQAHGSMKTERSLLTGSHTRRHRLEHVDSMANCALAQVTLREAVSGTEPVDTTSLDRAFIIAAIRGARFHNTSKVNSADEKGGTNRLFLGVESFDFDSRPQLKAFYDFGKDWRNTHYPMYLPLLEQAKAVLLRRGTPATDSSTTPPLALELEMAFEKPPLNIDVKINQANIQVRAAKGLWVGWDLGQIYLNRHGSQDHLQYGLRLDPQIVGAYTTAKRQKNNQSSVIKLPSIDSTGSYRKINKRPHINAIINLGMFAGVVKPTVLDRLLSLHQKLGNDLADVIREYRGQRPVESSPKPKKPDGFPLTFRIEAGIAGVRVGLRADDVPSTLMFEALQLKASASNVDSKSLQWSAKAEHVGLSVGRHMENAMLQTMSPLRGARSVSMTFDIGAEETPGTDKAPSKLTVKLSHVHTVMHVAALSEISGLVHSWMTDISVLNNVHSAEVAEVKEQTSKVLKTLEGSSNSPTTTINNGGDDTRETASAGDSSVADSSLESWFASRLLEVHVNGFGMAIPLDEGASLDVRQRGTGAGPALLFSIRVISLTTSKTDTARFKIQQSLLQFVDKFDANSKDHYSGDFHTSSNRMALPNIASEAQLTTTPDSWNVMAHCSATDFNLCLTPEIADGIGRLADLYERGKEHLSVLEQDYLSQLARNERSDSLAIKYEEAVHDTTPRPKQRGNVRMSFRFDSGLVELYCPPSGGDVKQGPQRTGTRTKYHQDTFTLPTVSVWVDYTGPSDKPDEQIGSLLLNLAVHESQNVLRPTILPFFVELVRRVETRSKARAARASPVDSPKPPESPILSLAERVLDPPVVPAHKATGKLRVRITLRIDRSELRLSCAPDSNAYLDLKWESGGFLVSTLIGGKDTTTFAGSVSGVTAYLSHEFAEQGRGCIEAGAKDMAFSFALCNADKKQRGLSIVVDTQVSVKFRLDAYSAWLIFMAVWVDNAPDLEQLLSDASSAQPAAAPTPAVGPKLAMALIVRFRSIDFDANISVTQARLEMAPIVVRTVSNGEQTEVDLSIGVTQVTATGDISGDIRSESLKFHTTRRSSRATDATNPTVLQMAIEGGDLHGNLFIGDMNIVRFQLEPSKVTLADDWREYARTPTGHVFLDFIVRAGKFHGVLRLPAIPRLLGHFYSIFELLESQNRIASHRSEAFKKQRKRGAQDRTPMTTVVLSTVPRPGTGSTAASHVKTAQTMRFELAGIDIGIFSDDYDDGTLADWYRFVIGKIEADLKRQEAAGGMPQRELELFVSSVAWQSSDGRRAAKAETHDISASKLIEAAMKNGHREVVVLPRMTLKMNSTEAKEPPVLDYDFDLVWGETDGDIKVLPNFFEAAIRSFRKLLAGIEEQQLHRDRRRGLVRVPKSRREGGDEEEKEAKGPQLKYHRRGTGPWNNPVPKLRALGETTGDAAMLVPRIKAAVGELPAYSHRFVTLPLEDGMDLLLKLYERQLPQMHDDDPAMKTPSQVEELTPLPTAPGSSRPSAPASVPSKESLKQPPDAGGAQNVVAPSPAPSSGSILVHSPPPNSTLHAHLALIIGEVRPAPRPGSFVTVASPFHPPQSFPVHSSGRFKALAPLNPGPNELTIIAGDESIQFPVAYEPQPANQPISLVIIAGRDSPLRYDDVQPTNLDGAVRRLRMAAYLWQAYTEHQMMKQGFGPRTFQFEEEVGEDTRTRAGGQGRVPKITLVRSKHSVAEIRDTNRAQQNKSSGKPQGPDLFAIARNAVDEAPEFRDRGKGLQVAALILDATVDHNAGGLIVGHAALGACGDRPLAIFGSHTTFSWPSCIEEVVPAFMDQRPVDTRYVGIDCEGKTYGMAANVGIGAMMHEVGHLLSCPHQTSGVMLRDYVRLHKSFVAVDADDRDECNWHRLDTLRFVAHPSFGVPWDPPRPINQPKGPILVTASTDSLDIFTPGSAILAIEYRAPGKETAEPYVDLLGRNSQNYGVPRNTLGNTDRITVLTSDGGKLDDFKVANVFPSRPGQLRSPVFGSENGQRWDVPVPPNIQRITVHHGMALDGIEFTPGNLFGKRGGRPDSFDLRPGEQVIGFNVRHGAWMDGIQFVTTQRTSPWFGNSDGGGPGESRVPSGYRLSGLFGNVTDWIQGVGFEYEQLPPPPGQGGGGGQQWQQDQQQGQGQQQQQQWQQQPQQQQWPGQQPPQQPWQAPPPPQQYGGQSGGGGHGLGDKLKKWFK</sequence>
<feature type="region of interest" description="Disordered" evidence="1">
    <location>
        <begin position="1151"/>
        <end position="1218"/>
    </location>
</feature>
<dbReference type="SMART" id="SM00915">
    <property type="entry name" value="Jacalin"/>
    <property type="match status" value="1"/>
</dbReference>
<keyword evidence="2" id="KW-0812">Transmembrane</keyword>
<feature type="compositionally biased region" description="Low complexity" evidence="1">
    <location>
        <begin position="3218"/>
        <end position="3232"/>
    </location>
</feature>